<name>A0A8T1DBC7_9STRA</name>
<organism evidence="1 2">
    <name type="scientific">Phytophthora cactorum</name>
    <dbReference type="NCBI Taxonomy" id="29920"/>
    <lineage>
        <taxon>Eukaryota</taxon>
        <taxon>Sar</taxon>
        <taxon>Stramenopiles</taxon>
        <taxon>Oomycota</taxon>
        <taxon>Peronosporomycetes</taxon>
        <taxon>Peronosporales</taxon>
        <taxon>Peronosporaceae</taxon>
        <taxon>Phytophthora</taxon>
    </lineage>
</organism>
<comment type="caution">
    <text evidence="1">The sequence shown here is derived from an EMBL/GenBank/DDBJ whole genome shotgun (WGS) entry which is preliminary data.</text>
</comment>
<evidence type="ECO:0000313" key="1">
    <source>
        <dbReference type="EMBL" id="KAG2937173.1"/>
    </source>
</evidence>
<dbReference type="AlphaFoldDB" id="A0A8T1DBC7"/>
<reference evidence="1" key="1">
    <citation type="submission" date="2018-10" db="EMBL/GenBank/DDBJ databases">
        <title>Effector identification in a new, highly contiguous assembly of the strawberry crown rot pathogen Phytophthora cactorum.</title>
        <authorList>
            <person name="Armitage A.D."/>
            <person name="Nellist C.F."/>
            <person name="Bates H."/>
            <person name="Vickerstaff R.J."/>
            <person name="Harrison R.J."/>
        </authorList>
    </citation>
    <scope>NUCLEOTIDE SEQUENCE</scope>
    <source>
        <strain evidence="1">4040</strain>
    </source>
</reference>
<dbReference type="Proteomes" id="UP000736787">
    <property type="component" value="Unassembled WGS sequence"/>
</dbReference>
<proteinExistence type="predicted"/>
<dbReference type="EMBL" id="RCMK01000312">
    <property type="protein sequence ID" value="KAG2937173.1"/>
    <property type="molecule type" value="Genomic_DNA"/>
</dbReference>
<evidence type="ECO:0000313" key="2">
    <source>
        <dbReference type="Proteomes" id="UP000736787"/>
    </source>
</evidence>
<sequence length="74" mass="7875">MAALALNRREGPYPRILVSTPENCNADAVLACSAALQRCLLGWITADGSVRGRRRDIAGSFAAACGLFFKAVLH</sequence>
<gene>
    <name evidence="1" type="ORF">PC117_g11812</name>
</gene>
<protein>
    <submittedName>
        <fullName evidence="1">Uncharacterized protein</fullName>
    </submittedName>
</protein>
<accession>A0A8T1DBC7</accession>